<reference evidence="5 6" key="1">
    <citation type="submission" date="2014-06" db="EMBL/GenBank/DDBJ databases">
        <title>Evolutionary Origins and Diversification of the Mycorrhizal Mutualists.</title>
        <authorList>
            <consortium name="DOE Joint Genome Institute"/>
            <consortium name="Mycorrhizal Genomics Consortium"/>
            <person name="Kohler A."/>
            <person name="Kuo A."/>
            <person name="Nagy L.G."/>
            <person name="Floudas D."/>
            <person name="Copeland A."/>
            <person name="Barry K.W."/>
            <person name="Cichocki N."/>
            <person name="Veneault-Fourrey C."/>
            <person name="LaButti K."/>
            <person name="Lindquist E.A."/>
            <person name="Lipzen A."/>
            <person name="Lundell T."/>
            <person name="Morin E."/>
            <person name="Murat C."/>
            <person name="Riley R."/>
            <person name="Ohm R."/>
            <person name="Sun H."/>
            <person name="Tunlid A."/>
            <person name="Henrissat B."/>
            <person name="Grigoriev I.V."/>
            <person name="Hibbett D.S."/>
            <person name="Martin F."/>
        </authorList>
    </citation>
    <scope>NUCLEOTIDE SEQUENCE [LARGE SCALE GENOMIC DNA]</scope>
    <source>
        <strain evidence="5 6">SS14</strain>
    </source>
</reference>
<feature type="domain" description="Peptidase A1" evidence="4">
    <location>
        <begin position="63"/>
        <end position="433"/>
    </location>
</feature>
<organism evidence="5 6">
    <name type="scientific">Sphaerobolus stellatus (strain SS14)</name>
    <dbReference type="NCBI Taxonomy" id="990650"/>
    <lineage>
        <taxon>Eukaryota</taxon>
        <taxon>Fungi</taxon>
        <taxon>Dikarya</taxon>
        <taxon>Basidiomycota</taxon>
        <taxon>Agaricomycotina</taxon>
        <taxon>Agaricomycetes</taxon>
        <taxon>Phallomycetidae</taxon>
        <taxon>Geastrales</taxon>
        <taxon>Sphaerobolaceae</taxon>
        <taxon>Sphaerobolus</taxon>
    </lineage>
</organism>
<proteinExistence type="inferred from homology"/>
<dbReference type="GO" id="GO:0006508">
    <property type="term" value="P:proteolysis"/>
    <property type="evidence" value="ECO:0007669"/>
    <property type="project" value="InterPro"/>
</dbReference>
<dbReference type="Pfam" id="PF00026">
    <property type="entry name" value="Asp"/>
    <property type="match status" value="1"/>
</dbReference>
<dbReference type="PANTHER" id="PTHR47966:SF51">
    <property type="entry name" value="BETA-SITE APP-CLEAVING ENZYME, ISOFORM A-RELATED"/>
    <property type="match status" value="1"/>
</dbReference>
<feature type="active site" evidence="2">
    <location>
        <position position="79"/>
    </location>
</feature>
<comment type="similarity">
    <text evidence="1">Belongs to the peptidase A1 family.</text>
</comment>
<dbReference type="HOGENOM" id="CLU_021426_0_0_1"/>
<evidence type="ECO:0000313" key="6">
    <source>
        <dbReference type="Proteomes" id="UP000054279"/>
    </source>
</evidence>
<dbReference type="Gene3D" id="2.40.70.10">
    <property type="entry name" value="Acid Proteases"/>
    <property type="match status" value="2"/>
</dbReference>
<dbReference type="PROSITE" id="PS51767">
    <property type="entry name" value="PEPTIDASE_A1"/>
    <property type="match status" value="1"/>
</dbReference>
<accession>A0A0C9V182</accession>
<gene>
    <name evidence="5" type="ORF">M422DRAFT_36305</name>
</gene>
<sequence>MRTTVLALLTFLAYGTAETLQPKKAGLSMTLPIKKRIGRSLRGGINKRKTFAIGLGDNADVQYSVDMSLGGVDVPILLDTGSSDLWAISTDCTKTSCGQISGLPLIKSSAFKPAGIHFKIPYGDSSEPAFAAGAIVSGPVSLGGAQLDNQYIGAVNDTNVLIDGLTGVFGIGFHSNSDIALSLLVDTNATETTLTDTLNAEVATKGPFLSRLITNGQLHQPMFTMTLQRDSVQVGGNIGQITIGKLPDGVTNDSLTWVPVRLYSEEQGGLPPPSNSNESYPLFWEVPIDDVIVNGQTLPQPTLNASVGYTALIDSGISTLRGPQNTVQALYSALSTDTASFNSTQGPKIDCTKAVALTYVIGGKQFPVDPRDFIGTQDIADCRIVSVSPRDPPRPGSLLSWVLGDPFMKSNLVAFYFGNITHPSVDPPRIGFLSTVPSDAAASYSSAIGSAQKTGGIIFATETPPSGTFAAAATNSVGVGQAPSPSGSSSGPAGSTGSKSSASKFEFPSLLFTLVVYVIFSL</sequence>
<dbReference type="SUPFAM" id="SSF50630">
    <property type="entry name" value="Acid proteases"/>
    <property type="match status" value="1"/>
</dbReference>
<keyword evidence="3" id="KW-0732">Signal</keyword>
<evidence type="ECO:0000256" key="2">
    <source>
        <dbReference type="PIRSR" id="PIRSR601461-1"/>
    </source>
</evidence>
<dbReference type="InterPro" id="IPR033121">
    <property type="entry name" value="PEPTIDASE_A1"/>
</dbReference>
<keyword evidence="6" id="KW-1185">Reference proteome</keyword>
<dbReference type="EMBL" id="KN837246">
    <property type="protein sequence ID" value="KIJ31215.1"/>
    <property type="molecule type" value="Genomic_DNA"/>
</dbReference>
<protein>
    <recommendedName>
        <fullName evidence="4">Peptidase A1 domain-containing protein</fullName>
    </recommendedName>
</protein>
<dbReference type="AlphaFoldDB" id="A0A0C9V182"/>
<dbReference type="InterPro" id="IPR021109">
    <property type="entry name" value="Peptidase_aspartic_dom_sf"/>
</dbReference>
<dbReference type="InterPro" id="IPR001461">
    <property type="entry name" value="Aspartic_peptidase_A1"/>
</dbReference>
<feature type="signal peptide" evidence="3">
    <location>
        <begin position="1"/>
        <end position="17"/>
    </location>
</feature>
<dbReference type="CDD" id="cd05471">
    <property type="entry name" value="pepsin_like"/>
    <property type="match status" value="1"/>
</dbReference>
<feature type="chain" id="PRO_5002204502" description="Peptidase A1 domain-containing protein" evidence="3">
    <location>
        <begin position="18"/>
        <end position="522"/>
    </location>
</feature>
<dbReference type="GO" id="GO:0004190">
    <property type="term" value="F:aspartic-type endopeptidase activity"/>
    <property type="evidence" value="ECO:0007669"/>
    <property type="project" value="InterPro"/>
</dbReference>
<dbReference type="InterPro" id="IPR034164">
    <property type="entry name" value="Pepsin-like_dom"/>
</dbReference>
<evidence type="ECO:0000256" key="1">
    <source>
        <dbReference type="ARBA" id="ARBA00007447"/>
    </source>
</evidence>
<name>A0A0C9V182_SPHS4</name>
<dbReference type="PRINTS" id="PR00792">
    <property type="entry name" value="PEPSIN"/>
</dbReference>
<feature type="active site" evidence="2">
    <location>
        <position position="314"/>
    </location>
</feature>
<dbReference type="PANTHER" id="PTHR47966">
    <property type="entry name" value="BETA-SITE APP-CLEAVING ENZYME, ISOFORM A-RELATED"/>
    <property type="match status" value="1"/>
</dbReference>
<evidence type="ECO:0000259" key="4">
    <source>
        <dbReference type="PROSITE" id="PS51767"/>
    </source>
</evidence>
<dbReference type="Proteomes" id="UP000054279">
    <property type="component" value="Unassembled WGS sequence"/>
</dbReference>
<evidence type="ECO:0000256" key="3">
    <source>
        <dbReference type="SAM" id="SignalP"/>
    </source>
</evidence>
<evidence type="ECO:0000313" key="5">
    <source>
        <dbReference type="EMBL" id="KIJ31215.1"/>
    </source>
</evidence>
<dbReference type="OrthoDB" id="3089at2759"/>